<organism evidence="1 2">
    <name type="scientific">Thiorhodovibrio winogradskyi</name>
    <dbReference type="NCBI Taxonomy" id="77007"/>
    <lineage>
        <taxon>Bacteria</taxon>
        <taxon>Pseudomonadati</taxon>
        <taxon>Pseudomonadota</taxon>
        <taxon>Gammaproteobacteria</taxon>
        <taxon>Chromatiales</taxon>
        <taxon>Chromatiaceae</taxon>
        <taxon>Thiorhodovibrio</taxon>
    </lineage>
</organism>
<sequence>MPLGSSGGDQSLVVLSKQPNATLAQRELLPVRFVPITRDHIDA</sequence>
<keyword evidence="2" id="KW-1185">Reference proteome</keyword>
<dbReference type="Proteomes" id="UP001432180">
    <property type="component" value="Chromosome"/>
</dbReference>
<proteinExistence type="predicted"/>
<reference evidence="1 2" key="1">
    <citation type="journal article" date="2023" name="Microorganisms">
        <title>Thiorhodovibrio frisius and Trv. litoralis spp. nov., Two Novel Members from a Clade of Fastidious Purple Sulfur Bacteria That Exhibit Unique Red-Shifted Light-Harvesting Capabilities.</title>
        <authorList>
            <person name="Methner A."/>
            <person name="Kuzyk S.B."/>
            <person name="Petersen J."/>
            <person name="Bauer S."/>
            <person name="Brinkmann H."/>
            <person name="Sichau K."/>
            <person name="Wanner G."/>
            <person name="Wolf J."/>
            <person name="Neumann-Schaal M."/>
            <person name="Henke P."/>
            <person name="Tank M."/>
            <person name="Sproer C."/>
            <person name="Bunk B."/>
            <person name="Overmann J."/>
        </authorList>
    </citation>
    <scope>NUCLEOTIDE SEQUENCE [LARGE SCALE GENOMIC DNA]</scope>
    <source>
        <strain evidence="1 2">DSM 6702</strain>
    </source>
</reference>
<evidence type="ECO:0000313" key="1">
    <source>
        <dbReference type="EMBL" id="WPL18426.1"/>
    </source>
</evidence>
<dbReference type="EMBL" id="CP121472">
    <property type="protein sequence ID" value="WPL18426.1"/>
    <property type="molecule type" value="Genomic_DNA"/>
</dbReference>
<accession>A0ABZ0SBM2</accession>
<protein>
    <submittedName>
        <fullName evidence="1">Uncharacterized protein</fullName>
    </submittedName>
</protein>
<dbReference type="RefSeq" id="WP_408034099.1">
    <property type="nucleotide sequence ID" value="NZ_CP121472.1"/>
</dbReference>
<evidence type="ECO:0000313" key="2">
    <source>
        <dbReference type="Proteomes" id="UP001432180"/>
    </source>
</evidence>
<name>A0ABZ0SBM2_9GAMM</name>
<gene>
    <name evidence="1" type="ORF">Thiowin_03499</name>
</gene>